<feature type="domain" description="EGF-like" evidence="13">
    <location>
        <begin position="1670"/>
        <end position="1707"/>
    </location>
</feature>
<feature type="disulfide bond" evidence="11">
    <location>
        <begin position="1909"/>
        <end position="1930"/>
    </location>
</feature>
<feature type="domain" description="EGF-like" evidence="13">
    <location>
        <begin position="1747"/>
        <end position="1787"/>
    </location>
</feature>
<dbReference type="InterPro" id="IPR000538">
    <property type="entry name" value="Link_dom"/>
</dbReference>
<dbReference type="SMART" id="SM00179">
    <property type="entry name" value="EGF_CA"/>
    <property type="match status" value="4"/>
</dbReference>
<feature type="domain" description="Link" evidence="15">
    <location>
        <begin position="1863"/>
        <end position="1956"/>
    </location>
</feature>
<dbReference type="PROSITE" id="PS01248">
    <property type="entry name" value="EGF_LAM_1"/>
    <property type="match status" value="1"/>
</dbReference>
<evidence type="ECO:0000259" key="15">
    <source>
        <dbReference type="PROSITE" id="PS50963"/>
    </source>
</evidence>
<keyword evidence="3" id="KW-0812">Transmembrane</keyword>
<protein>
    <submittedName>
        <fullName evidence="16">Stabilin 2</fullName>
    </submittedName>
</protein>
<dbReference type="GO" id="GO:0150024">
    <property type="term" value="P:oxidised low-density lipoprotein particle clearance"/>
    <property type="evidence" value="ECO:0007669"/>
    <property type="project" value="Ensembl"/>
</dbReference>
<dbReference type="Proteomes" id="UP000694546">
    <property type="component" value="Chromosome 4"/>
</dbReference>
<dbReference type="GO" id="GO:1901492">
    <property type="term" value="P:positive regulation of lymphangiogenesis"/>
    <property type="evidence" value="ECO:0007669"/>
    <property type="project" value="Ensembl"/>
</dbReference>
<dbReference type="InterPro" id="IPR024731">
    <property type="entry name" value="NELL2-like_EGF"/>
</dbReference>
<keyword evidence="17" id="KW-1185">Reference proteome</keyword>
<dbReference type="Pfam" id="PF02469">
    <property type="entry name" value="Fasciclin"/>
    <property type="match status" value="6"/>
</dbReference>
<feature type="domain" description="EGF-like" evidence="13">
    <location>
        <begin position="1712"/>
        <end position="1746"/>
    </location>
</feature>
<feature type="domain" description="EGF-like" evidence="13">
    <location>
        <begin position="583"/>
        <end position="623"/>
    </location>
</feature>
<evidence type="ECO:0000256" key="8">
    <source>
        <dbReference type="ARBA" id="ARBA00023180"/>
    </source>
</evidence>
<dbReference type="GeneTree" id="ENSGT00940000156566"/>
<feature type="chain" id="PRO_5046846797" evidence="12">
    <location>
        <begin position="22"/>
        <end position="2254"/>
    </location>
</feature>
<dbReference type="PROSITE" id="PS00022">
    <property type="entry name" value="EGF_1"/>
    <property type="match status" value="7"/>
</dbReference>
<dbReference type="Gene3D" id="3.10.100.10">
    <property type="entry name" value="Mannose-Binding Protein A, subunit A"/>
    <property type="match status" value="1"/>
</dbReference>
<dbReference type="SUPFAM" id="SSF56436">
    <property type="entry name" value="C-type lectin-like"/>
    <property type="match status" value="1"/>
</dbReference>
<dbReference type="PROSITE" id="PS50213">
    <property type="entry name" value="FAS1"/>
    <property type="match status" value="5"/>
</dbReference>
<dbReference type="SUPFAM" id="SSF57196">
    <property type="entry name" value="EGF/Laminin"/>
    <property type="match status" value="1"/>
</dbReference>
<proteinExistence type="predicted"/>
<feature type="domain" description="FAS1" evidence="14">
    <location>
        <begin position="1976"/>
        <end position="2112"/>
    </location>
</feature>
<comment type="caution">
    <text evidence="10">Lacks conserved residue(s) required for the propagation of feature annotation.</text>
</comment>
<dbReference type="Pfam" id="PF24887">
    <property type="entry name" value="EGF_STAB1-2"/>
    <property type="match status" value="1"/>
</dbReference>
<dbReference type="SMART" id="SM00554">
    <property type="entry name" value="FAS1"/>
    <property type="match status" value="5"/>
</dbReference>
<comment type="subcellular location">
    <subcellularLocation>
        <location evidence="1">Membrane</location>
        <topology evidence="1">Single-pass type I membrane protein</topology>
    </subcellularLocation>
</comment>
<dbReference type="InterPro" id="IPR016187">
    <property type="entry name" value="CTDL_fold"/>
</dbReference>
<dbReference type="Gene3D" id="2.10.25.10">
    <property type="entry name" value="Laminin"/>
    <property type="match status" value="8"/>
</dbReference>
<dbReference type="InterPro" id="IPR016186">
    <property type="entry name" value="C-type_lectin-like/link_sf"/>
</dbReference>
<dbReference type="OMA" id="NNKSEMW"/>
<dbReference type="InterPro" id="IPR000742">
    <property type="entry name" value="EGF"/>
</dbReference>
<feature type="domain" description="EGF-like" evidence="13">
    <location>
        <begin position="1788"/>
        <end position="1830"/>
    </location>
</feature>
<dbReference type="GO" id="GO:0042632">
    <property type="term" value="P:cholesterol homeostasis"/>
    <property type="evidence" value="ECO:0007669"/>
    <property type="project" value="Ensembl"/>
</dbReference>
<reference evidence="16" key="1">
    <citation type="submission" date="2025-08" db="UniProtKB">
        <authorList>
            <consortium name="Ensembl"/>
        </authorList>
    </citation>
    <scope>IDENTIFICATION</scope>
</reference>
<feature type="disulfide bond" evidence="10">
    <location>
        <begin position="1716"/>
        <end position="1726"/>
    </location>
</feature>
<accession>A0A8C5FQV0</accession>
<dbReference type="PANTHER" id="PTHR24038">
    <property type="entry name" value="STABILIN"/>
    <property type="match status" value="1"/>
</dbReference>
<evidence type="ECO:0000256" key="7">
    <source>
        <dbReference type="ARBA" id="ARBA00023170"/>
    </source>
</evidence>
<reference evidence="16" key="2">
    <citation type="submission" date="2025-09" db="UniProtKB">
        <authorList>
            <consortium name="Ensembl"/>
        </authorList>
    </citation>
    <scope>IDENTIFICATION</scope>
</reference>
<dbReference type="Ensembl" id="ENSGMOT00000065248.1">
    <property type="protein sequence ID" value="ENSGMOP00000054717.1"/>
    <property type="gene ID" value="ENSGMOG00000033505.1"/>
</dbReference>
<evidence type="ECO:0000256" key="10">
    <source>
        <dbReference type="PROSITE-ProRule" id="PRU00076"/>
    </source>
</evidence>
<dbReference type="PROSITE" id="PS01241">
    <property type="entry name" value="LINK_1"/>
    <property type="match status" value="1"/>
</dbReference>
<feature type="disulfide bond" evidence="10">
    <location>
        <begin position="59"/>
        <end position="68"/>
    </location>
</feature>
<feature type="disulfide bond" evidence="10">
    <location>
        <begin position="1653"/>
        <end position="1662"/>
    </location>
</feature>
<keyword evidence="8" id="KW-0325">Glycoprotein</keyword>
<feature type="disulfide bond" evidence="10">
    <location>
        <begin position="1697"/>
        <end position="1706"/>
    </location>
</feature>
<organism evidence="16 17">
    <name type="scientific">Gadus morhua</name>
    <name type="common">Atlantic cod</name>
    <dbReference type="NCBI Taxonomy" id="8049"/>
    <lineage>
        <taxon>Eukaryota</taxon>
        <taxon>Metazoa</taxon>
        <taxon>Chordata</taxon>
        <taxon>Craniata</taxon>
        <taxon>Vertebrata</taxon>
        <taxon>Euteleostomi</taxon>
        <taxon>Actinopterygii</taxon>
        <taxon>Neopterygii</taxon>
        <taxon>Teleostei</taxon>
        <taxon>Neoteleostei</taxon>
        <taxon>Acanthomorphata</taxon>
        <taxon>Zeiogadaria</taxon>
        <taxon>Gadariae</taxon>
        <taxon>Gadiformes</taxon>
        <taxon>Gadoidei</taxon>
        <taxon>Gadidae</taxon>
        <taxon>Gadus</taxon>
    </lineage>
</organism>
<dbReference type="InterPro" id="IPR002049">
    <property type="entry name" value="LE_dom"/>
</dbReference>
<dbReference type="PANTHER" id="PTHR24038:SF0">
    <property type="entry name" value="STABILIN-2"/>
    <property type="match status" value="1"/>
</dbReference>
<dbReference type="GO" id="GO:0090118">
    <property type="term" value="P:receptor-mediated endocytosis involved in cholesterol transport"/>
    <property type="evidence" value="ECO:0007669"/>
    <property type="project" value="Ensembl"/>
</dbReference>
<keyword evidence="12" id="KW-0732">Signal</keyword>
<evidence type="ECO:0000259" key="14">
    <source>
        <dbReference type="PROSITE" id="PS50213"/>
    </source>
</evidence>
<keyword evidence="7" id="KW-0675">Receptor</keyword>
<evidence type="ECO:0000256" key="4">
    <source>
        <dbReference type="ARBA" id="ARBA00022989"/>
    </source>
</evidence>
<feature type="signal peptide" evidence="12">
    <location>
        <begin position="1"/>
        <end position="21"/>
    </location>
</feature>
<feature type="disulfide bond" evidence="10">
    <location>
        <begin position="1211"/>
        <end position="1220"/>
    </location>
</feature>
<feature type="domain" description="EGF-like" evidence="13">
    <location>
        <begin position="29"/>
        <end position="69"/>
    </location>
</feature>
<evidence type="ECO:0000259" key="13">
    <source>
        <dbReference type="PROSITE" id="PS50026"/>
    </source>
</evidence>
<evidence type="ECO:0000256" key="9">
    <source>
        <dbReference type="ARBA" id="ARBA00023292"/>
    </source>
</evidence>
<feature type="disulfide bond" evidence="10">
    <location>
        <begin position="613"/>
        <end position="622"/>
    </location>
</feature>
<dbReference type="Pfam" id="PF23106">
    <property type="entry name" value="EGF_Teneurin"/>
    <property type="match status" value="2"/>
</dbReference>
<evidence type="ECO:0000256" key="3">
    <source>
        <dbReference type="ARBA" id="ARBA00022692"/>
    </source>
</evidence>
<dbReference type="GO" id="GO:0005540">
    <property type="term" value="F:hyaluronic acid binding"/>
    <property type="evidence" value="ECO:0007669"/>
    <property type="project" value="InterPro"/>
</dbReference>
<dbReference type="Pfam" id="PF00193">
    <property type="entry name" value="Xlink"/>
    <property type="match status" value="1"/>
</dbReference>
<dbReference type="InterPro" id="IPR001881">
    <property type="entry name" value="EGF-like_Ca-bd_dom"/>
</dbReference>
<dbReference type="SMART" id="SM00181">
    <property type="entry name" value="EGF"/>
    <property type="match status" value="21"/>
</dbReference>
<feature type="domain" description="FAS1" evidence="14">
    <location>
        <begin position="1395"/>
        <end position="1548"/>
    </location>
</feature>
<dbReference type="GO" id="GO:0016020">
    <property type="term" value="C:membrane"/>
    <property type="evidence" value="ECO:0007669"/>
    <property type="project" value="UniProtKB-SubCell"/>
</dbReference>
<feature type="domain" description="EGF-like" evidence="13">
    <location>
        <begin position="1184"/>
        <end position="1221"/>
    </location>
</feature>
<dbReference type="InterPro" id="IPR056806">
    <property type="entry name" value="EGF_STAB1-2"/>
</dbReference>
<dbReference type="PROSITE" id="PS50963">
    <property type="entry name" value="LINK_2"/>
    <property type="match status" value="1"/>
</dbReference>
<keyword evidence="6 10" id="KW-1015">Disulfide bond</keyword>
<dbReference type="PROSITE" id="PS50026">
    <property type="entry name" value="EGF_3"/>
    <property type="match status" value="12"/>
</dbReference>
<keyword evidence="5" id="KW-0472">Membrane</keyword>
<evidence type="ECO:0000256" key="12">
    <source>
        <dbReference type="SAM" id="SignalP"/>
    </source>
</evidence>
<feature type="disulfide bond" evidence="10">
    <location>
        <begin position="1192"/>
        <end position="1209"/>
    </location>
</feature>
<feature type="domain" description="FAS1" evidence="14">
    <location>
        <begin position="799"/>
        <end position="934"/>
    </location>
</feature>
<feature type="domain" description="EGF-like" evidence="13">
    <location>
        <begin position="714"/>
        <end position="756"/>
    </location>
</feature>
<evidence type="ECO:0000256" key="5">
    <source>
        <dbReference type="ARBA" id="ARBA00023136"/>
    </source>
</evidence>
<dbReference type="InterPro" id="IPR000782">
    <property type="entry name" value="FAS1_domain"/>
</dbReference>
<dbReference type="PROSITE" id="PS01186">
    <property type="entry name" value="EGF_2"/>
    <property type="match status" value="9"/>
</dbReference>
<feature type="domain" description="EGF-like" evidence="13">
    <location>
        <begin position="1623"/>
        <end position="1663"/>
    </location>
</feature>
<dbReference type="GO" id="GO:0005044">
    <property type="term" value="F:scavenger receptor activity"/>
    <property type="evidence" value="ECO:0007669"/>
    <property type="project" value="Ensembl"/>
</dbReference>
<feature type="domain" description="FAS1" evidence="14">
    <location>
        <begin position="939"/>
        <end position="1063"/>
    </location>
</feature>
<evidence type="ECO:0000256" key="11">
    <source>
        <dbReference type="PROSITE-ProRule" id="PRU00323"/>
    </source>
</evidence>
<dbReference type="Gene3D" id="2.30.180.10">
    <property type="entry name" value="FAS1 domain"/>
    <property type="match status" value="6"/>
</dbReference>
<dbReference type="Gene3D" id="2.170.300.10">
    <property type="entry name" value="Tie2 ligand-binding domain superfamily"/>
    <property type="match status" value="1"/>
</dbReference>
<feature type="domain" description="EGF-like" evidence="13">
    <location>
        <begin position="1267"/>
        <end position="1308"/>
    </location>
</feature>
<dbReference type="GO" id="GO:0005509">
    <property type="term" value="F:calcium ion binding"/>
    <property type="evidence" value="ECO:0007669"/>
    <property type="project" value="InterPro"/>
</dbReference>
<dbReference type="Pfam" id="PF12947">
    <property type="entry name" value="EGF_3"/>
    <property type="match status" value="5"/>
</dbReference>
<feature type="domain" description="FAS1" evidence="14">
    <location>
        <begin position="405"/>
        <end position="518"/>
    </location>
</feature>
<dbReference type="GO" id="GO:0007155">
    <property type="term" value="P:cell adhesion"/>
    <property type="evidence" value="ECO:0007669"/>
    <property type="project" value="InterPro"/>
</dbReference>
<evidence type="ECO:0000256" key="1">
    <source>
        <dbReference type="ARBA" id="ARBA00004479"/>
    </source>
</evidence>
<dbReference type="GO" id="GO:0060837">
    <property type="term" value="P:blood vessel endothelial cell differentiation"/>
    <property type="evidence" value="ECO:0007669"/>
    <property type="project" value="Ensembl"/>
</dbReference>
<feature type="domain" description="EGF-like" evidence="13">
    <location>
        <begin position="757"/>
        <end position="799"/>
    </location>
</feature>
<dbReference type="InterPro" id="IPR036378">
    <property type="entry name" value="FAS1_dom_sf"/>
</dbReference>
<dbReference type="Gene3D" id="2.90.20.10">
    <property type="entry name" value="Plasmodium vivax P25 domain"/>
    <property type="match status" value="1"/>
</dbReference>
<evidence type="ECO:0000313" key="16">
    <source>
        <dbReference type="Ensembl" id="ENSGMOP00000054717.1"/>
    </source>
</evidence>
<sequence>MSSFFLLHFPTSCDVLLLATSCDVFLLPVPSECPERAERPCNAKGVCSDGMGGNGTCSCQDGFAGTACEDCSPNRYGQDCRSGKCRCVHGVCNSGMRQDGSCTCFSGYKGPACDQELPDCAALSCGLNSVCREEAASGLLGCQCAVGHQQSGDKCISINPCLQRPCHALAACAHTGPAQHVCACPVGHEGDGRVCSPVDPCQKDQAGCSAQTTRCVYDGPGASHCECLPGFHELDHALRCHLKDACTPDACHEKANCTTIKPGVTQSVSRPPHSHTHLIHTLTSFTRSPQSPAHLIHTLTSFTLSCLPSQSKSLVVDAVKAKYLCKLHMAAGTIRRDGLKRTGVYYTLTGKAGEVDSAALSRIRLRGSRTKAAIVEPDVLASNGMIHLVNKLIENIPPTVDSDTQENLMKVISDYGKFSKFKSLLERANLSPLMDSPGPHTVFIPTNNAFSAMEEGQLEYLTTDEGHGKLVELVRNHVVESSRLEVYNNGRVSVNGMAVLEADVETRNGQLYSLDGVLIPASILPILPHRCDVSETRLVEGKCGSCSRPSLLQCPSGDNLHQPSGFLPVAEKRACCPGFYSADCRPCPGGFQNPCSGHGQCMEGLAGNGTCICRPGFRGSRCHYCTLSNKCGPGCSRTCPCLQGTCDNRPDSDGRCRPDSCLPGYTGAHCERHTQACGPNVHFCHANADCDFSQGPAQCVCKPGYQGDGIMCVERDPCAAPSRGGCGSNAKCIKTGPKTHVCQCLKGWAMDQDECQPINDCNGPGRGGCHGNASCIYIGPGQSDCMCKTGYQGNGIDCEPANLCVFQNGRGCHFQIHTADVFPPPQAADLGQSLSEQNLTLLVPTSAAIQSLAADDKSFWTTKGNLPSMIRNHVIQGIYTLSGLMASTSPVTSLLNTSLSVGETSQAVTIGGAAITLANVAATNGLIHVIDKVLVPERTHSQGLLELLRPKFSLFRAALIQHNLTDEIELAEEYTIFAPTDSAVRDYLRTTSDVNTTRYHVLLHERLLKTELQAAGYKKTMLGFSYLLAIFPRDGKLLVNSAQLNVSNLLTAKGVVHGLASVLEINRNRCDTVRVVDKTHCVNCYTRPRCPLGYTHQRDMVSHILSISMWLSMNRVTTWPPGCPQVPRCCAGFFGRYCEPCPGYDGQVCAGQGACDDGTKGTGRCTCLQFFNGTACESCVAGKYGVHCDQDCLCQSGRCMDGPLGDGTCVCEVGWKGIHCDEKVDSGADELCGAAKCHTSANCITKMSQMQCVCAAGFEGNGTDCRAIDPCSGANGHCSPHALCKRTQPGRRDCLCLPGYQGDGLVCVGKHPDRSTVCVCQQGYSGDGQVCVQMAKCNTTAPGVRTCTCRPGWMGDGAYCKGTLREDHLTKFLSCQMKALWGGGVRDRLGYILQSHIVMGHLLTASDLAVPRNLTSLSGEVLTTGGSQVTPAQETGVMDGLGDVPPVTVFLPSDRAWSSLSQQQRDFLYDPHNREQLLEYIRYHVVPSRQVDLGLMESARSLQGSHLRFSRGGLDAIGALFINEGKCRVVQRNMAFKDGVAHGIDCLLTPPSLGGRCDERTSFEMSCSVCLRASSECPSGSKKKGHQPCDLPMLSYQKNSGCQPTCIFNQWQPKCCAGYYGRDCQACPGGAGSVCSNHGDCDAGHLGNGTCSCHDGFGGTACELCDDGRFGPACQACNCSQRGVCLDGRRGSGACFCEEGWTGAHCEVQQAAAPVCAPPCSPQGVCQDNNTCMCAPFYQGNGSTCTLVDLCAAGNGGCAAGARCRQTGVKVGCVCPAGHSGDGFYCQPVDPCSLTDNGGCHEHATCTMTGPGKKKCACKNNYIGDGVKCEVKELPINRCLQDNGACHLDGECTDLHFEDATVGVFHLRSDKGPYKLTYAGAAAACGGEGAGLASYKQLSYAQQAGLNLCSAGWLTEARVAYPTTFSNPNCGFGHVGIVDYGTRKNLSETWDTFCYRVKEVSCACKPGYVGDGYSCSGNLLQVLQSTPDFSNFYTQILNYSRSSRSGKEFVSRLSDLSTKNTLFVPDNSGLLENQTLTERDMEHHLSEGEALALSQMKNGSRLRTRQGSLTIQGLVDFMNPDTLSSCYVNERFIIDSDIVASNGVIHVIAGPLKAPPAPHKPVSPPTCLIIATRLRIIRTIKGNFVTATKNVFVDGLTEPFSMRQDEGEQEEDSAPTPRHSNIINPIFDTSPPAELLPPSAAVSLELPQGVLYCTVSVSLLAPSSGLSSHGYSCIIFSLRFCHAAKEDQNITYNS</sequence>
<name>A0A8C5FQV0_GADMO</name>
<evidence type="ECO:0000313" key="17">
    <source>
        <dbReference type="Proteomes" id="UP000694546"/>
    </source>
</evidence>
<evidence type="ECO:0000256" key="2">
    <source>
        <dbReference type="ARBA" id="ARBA00022536"/>
    </source>
</evidence>
<dbReference type="GO" id="GO:0034383">
    <property type="term" value="P:low-density lipoprotein particle clearance"/>
    <property type="evidence" value="ECO:0007669"/>
    <property type="project" value="Ensembl"/>
</dbReference>
<evidence type="ECO:0000256" key="6">
    <source>
        <dbReference type="ARBA" id="ARBA00023157"/>
    </source>
</evidence>
<dbReference type="SUPFAM" id="SSF82153">
    <property type="entry name" value="FAS1 domain"/>
    <property type="match status" value="6"/>
</dbReference>
<keyword evidence="4" id="KW-1133">Transmembrane helix</keyword>
<dbReference type="Pfam" id="PF00008">
    <property type="entry name" value="EGF"/>
    <property type="match status" value="1"/>
</dbReference>
<dbReference type="SMART" id="SM00445">
    <property type="entry name" value="LINK"/>
    <property type="match status" value="1"/>
</dbReference>
<keyword evidence="2 10" id="KW-0245">EGF-like domain</keyword>
<feature type="domain" description="EGF-like" evidence="13">
    <location>
        <begin position="157"/>
        <end position="196"/>
    </location>
</feature>
<feature type="disulfide bond" evidence="11">
    <location>
        <begin position="1885"/>
        <end position="1954"/>
    </location>
</feature>
<keyword evidence="9" id="KW-0424">Laminin EGF-like domain</keyword>